<dbReference type="Proteomes" id="UP000299102">
    <property type="component" value="Unassembled WGS sequence"/>
</dbReference>
<sequence>MPATDHTRFIYFQNHTGTTTAGGSRTRTRIGKAPRKIICQGAALSRYRRRLLRDLLCGRAGRVFAQGFRYTGALSRTLHCKSKAAFRIPLPQDLLAMKARGKNDAGF</sequence>
<evidence type="ECO:0000313" key="1">
    <source>
        <dbReference type="EMBL" id="GBP06470.1"/>
    </source>
</evidence>
<organism evidence="1 2">
    <name type="scientific">Eumeta variegata</name>
    <name type="common">Bagworm moth</name>
    <name type="synonym">Eumeta japonica</name>
    <dbReference type="NCBI Taxonomy" id="151549"/>
    <lineage>
        <taxon>Eukaryota</taxon>
        <taxon>Metazoa</taxon>
        <taxon>Ecdysozoa</taxon>
        <taxon>Arthropoda</taxon>
        <taxon>Hexapoda</taxon>
        <taxon>Insecta</taxon>
        <taxon>Pterygota</taxon>
        <taxon>Neoptera</taxon>
        <taxon>Endopterygota</taxon>
        <taxon>Lepidoptera</taxon>
        <taxon>Glossata</taxon>
        <taxon>Ditrysia</taxon>
        <taxon>Tineoidea</taxon>
        <taxon>Psychidae</taxon>
        <taxon>Oiketicinae</taxon>
        <taxon>Eumeta</taxon>
    </lineage>
</organism>
<gene>
    <name evidence="1" type="ORF">EVAR_4602_1</name>
</gene>
<dbReference type="EMBL" id="BGZK01000022">
    <property type="protein sequence ID" value="GBP06470.1"/>
    <property type="molecule type" value="Genomic_DNA"/>
</dbReference>
<keyword evidence="2" id="KW-1185">Reference proteome</keyword>
<dbReference type="AlphaFoldDB" id="A0A4C1SYW5"/>
<accession>A0A4C1SYW5</accession>
<comment type="caution">
    <text evidence="1">The sequence shown here is derived from an EMBL/GenBank/DDBJ whole genome shotgun (WGS) entry which is preliminary data.</text>
</comment>
<protein>
    <submittedName>
        <fullName evidence="1">Uncharacterized protein</fullName>
    </submittedName>
</protein>
<evidence type="ECO:0000313" key="2">
    <source>
        <dbReference type="Proteomes" id="UP000299102"/>
    </source>
</evidence>
<proteinExistence type="predicted"/>
<name>A0A4C1SYW5_EUMVA</name>
<reference evidence="1 2" key="1">
    <citation type="journal article" date="2019" name="Commun. Biol.">
        <title>The bagworm genome reveals a unique fibroin gene that provides high tensile strength.</title>
        <authorList>
            <person name="Kono N."/>
            <person name="Nakamura H."/>
            <person name="Ohtoshi R."/>
            <person name="Tomita M."/>
            <person name="Numata K."/>
            <person name="Arakawa K."/>
        </authorList>
    </citation>
    <scope>NUCLEOTIDE SEQUENCE [LARGE SCALE GENOMIC DNA]</scope>
</reference>